<evidence type="ECO:0000256" key="2">
    <source>
        <dbReference type="ARBA" id="ARBA00022737"/>
    </source>
</evidence>
<organism evidence="6 7">
    <name type="scientific">Syrrhaptes paradoxus</name>
    <name type="common">Pallas's sandgrouse</name>
    <dbReference type="NCBI Taxonomy" id="302527"/>
    <lineage>
        <taxon>Eukaryota</taxon>
        <taxon>Metazoa</taxon>
        <taxon>Chordata</taxon>
        <taxon>Craniata</taxon>
        <taxon>Vertebrata</taxon>
        <taxon>Euteleostomi</taxon>
        <taxon>Archelosauria</taxon>
        <taxon>Archosauria</taxon>
        <taxon>Dinosauria</taxon>
        <taxon>Saurischia</taxon>
        <taxon>Theropoda</taxon>
        <taxon>Coelurosauria</taxon>
        <taxon>Aves</taxon>
        <taxon>Neognathae</taxon>
        <taxon>Neoaves</taxon>
        <taxon>Columbimorphae</taxon>
        <taxon>Pterocliformes</taxon>
        <taxon>Pteroclidae</taxon>
        <taxon>Syrrhaptes</taxon>
    </lineage>
</organism>
<dbReference type="EMBL" id="VZTO01037595">
    <property type="protein sequence ID" value="NXT30371.1"/>
    <property type="molecule type" value="Genomic_DNA"/>
</dbReference>
<accession>A0A7L3BD86</accession>
<feature type="disulfide bond" evidence="4">
    <location>
        <begin position="12"/>
        <end position="22"/>
    </location>
</feature>
<sequence>QGTGRIWLQPFCRGSEAQLQDCPNFGWGRHFCGHEWDIGVTCAGECLGAESLELRLAAGGGPCAGRVEVKLRGQWGTVSDDEWDMEDAEVVCQQLGCGSAAGAYTATDHVGKGDGPINLATVDCHGEEAALWDCKIRGWIPYNGTHNFDTSVICQGTSRTA</sequence>
<name>A0A7L3BD86_9AVES</name>
<evidence type="ECO:0000313" key="6">
    <source>
        <dbReference type="EMBL" id="NXT30371.1"/>
    </source>
</evidence>
<evidence type="ECO:0000256" key="1">
    <source>
        <dbReference type="ARBA" id="ARBA00022729"/>
    </source>
</evidence>
<keyword evidence="1" id="KW-0732">Signal</keyword>
<evidence type="ECO:0000259" key="5">
    <source>
        <dbReference type="PROSITE" id="PS50287"/>
    </source>
</evidence>
<feature type="domain" description="SRCR" evidence="5">
    <location>
        <begin position="1"/>
        <end position="43"/>
    </location>
</feature>
<dbReference type="FunFam" id="3.10.250.10:FF:000002">
    <property type="entry name" value="Scavenger receptor cysteine-rich type 1 protein M130"/>
    <property type="match status" value="1"/>
</dbReference>
<dbReference type="Gene3D" id="3.10.250.10">
    <property type="entry name" value="SRCR-like domain"/>
    <property type="match status" value="2"/>
</dbReference>
<comment type="caution">
    <text evidence="6">The sequence shown here is derived from an EMBL/GenBank/DDBJ whole genome shotgun (WGS) entry which is preliminary data.</text>
</comment>
<dbReference type="SUPFAM" id="SSF56487">
    <property type="entry name" value="SRCR-like"/>
    <property type="match status" value="2"/>
</dbReference>
<dbReference type="SMART" id="SM00202">
    <property type="entry name" value="SR"/>
    <property type="match status" value="1"/>
</dbReference>
<evidence type="ECO:0000313" key="7">
    <source>
        <dbReference type="Proteomes" id="UP000536260"/>
    </source>
</evidence>
<keyword evidence="2" id="KW-0677">Repeat</keyword>
<dbReference type="Proteomes" id="UP000536260">
    <property type="component" value="Unassembled WGS sequence"/>
</dbReference>
<dbReference type="PRINTS" id="PR00258">
    <property type="entry name" value="SPERACTRCPTR"/>
</dbReference>
<dbReference type="GO" id="GO:0016020">
    <property type="term" value="C:membrane"/>
    <property type="evidence" value="ECO:0007669"/>
    <property type="project" value="InterPro"/>
</dbReference>
<evidence type="ECO:0000256" key="4">
    <source>
        <dbReference type="PROSITE-ProRule" id="PRU00196"/>
    </source>
</evidence>
<dbReference type="InterPro" id="IPR001190">
    <property type="entry name" value="SRCR"/>
</dbReference>
<feature type="non-terminal residue" evidence="6">
    <location>
        <position position="1"/>
    </location>
</feature>
<dbReference type="PANTHER" id="PTHR19331:SF487">
    <property type="entry name" value="SOLUBLE SCAVENGER RECEPTOR CYSTEINE-RICH DOMAIN-CONTAINING PROTEIN SSC5D"/>
    <property type="match status" value="1"/>
</dbReference>
<dbReference type="Pfam" id="PF00530">
    <property type="entry name" value="SRCR"/>
    <property type="match status" value="2"/>
</dbReference>
<dbReference type="InterPro" id="IPR036772">
    <property type="entry name" value="SRCR-like_dom_sf"/>
</dbReference>
<keyword evidence="7" id="KW-1185">Reference proteome</keyword>
<gene>
    <name evidence="6" type="primary">Cd163_1</name>
    <name evidence="6" type="ORF">SYRPAR_R05144</name>
</gene>
<feature type="disulfide bond" evidence="4">
    <location>
        <begin position="124"/>
        <end position="134"/>
    </location>
</feature>
<protein>
    <submittedName>
        <fullName evidence="6">C163A protein</fullName>
    </submittedName>
</protein>
<keyword evidence="3 4" id="KW-1015">Disulfide bond</keyword>
<reference evidence="6 7" key="1">
    <citation type="submission" date="2019-09" db="EMBL/GenBank/DDBJ databases">
        <title>Bird 10,000 Genomes (B10K) Project - Family phase.</title>
        <authorList>
            <person name="Zhang G."/>
        </authorList>
    </citation>
    <scope>NUCLEOTIDE SEQUENCE [LARGE SCALE GENOMIC DNA]</scope>
    <source>
        <strain evidence="6">B10K-DU-003-42</strain>
        <tissue evidence="6">Mixed tissue sample</tissue>
    </source>
</reference>
<proteinExistence type="predicted"/>
<dbReference type="PANTHER" id="PTHR19331">
    <property type="entry name" value="SCAVENGER RECEPTOR DOMAIN-CONTAINING"/>
    <property type="match status" value="1"/>
</dbReference>
<evidence type="ECO:0000256" key="3">
    <source>
        <dbReference type="ARBA" id="ARBA00023157"/>
    </source>
</evidence>
<feature type="domain" description="SRCR" evidence="5">
    <location>
        <begin position="54"/>
        <end position="155"/>
    </location>
</feature>
<dbReference type="AlphaFoldDB" id="A0A7L3BD86"/>
<feature type="non-terminal residue" evidence="6">
    <location>
        <position position="161"/>
    </location>
</feature>
<comment type="caution">
    <text evidence="4">Lacks conserved residue(s) required for the propagation of feature annotation.</text>
</comment>
<dbReference type="PROSITE" id="PS50287">
    <property type="entry name" value="SRCR_2"/>
    <property type="match status" value="2"/>
</dbReference>